<sequence length="82" mass="9267">MIDRLPDRLSRPLHWLRRPGSRWARLPAGVALVVGGLLSILPVLGLWMLPLGLLLLAEDLPPLRRPHWIGGLHAELDHRKQP</sequence>
<evidence type="ECO:0000313" key="3">
    <source>
        <dbReference type="Proteomes" id="UP000646365"/>
    </source>
</evidence>
<accession>A0A8J3E5R2</accession>
<dbReference type="Proteomes" id="UP000646365">
    <property type="component" value="Unassembled WGS sequence"/>
</dbReference>
<dbReference type="RefSeq" id="WP_189050923.1">
    <property type="nucleotide sequence ID" value="NZ_BMJQ01000015.1"/>
</dbReference>
<evidence type="ECO:0000256" key="1">
    <source>
        <dbReference type="SAM" id="Phobius"/>
    </source>
</evidence>
<reference evidence="2" key="2">
    <citation type="submission" date="2020-09" db="EMBL/GenBank/DDBJ databases">
        <authorList>
            <person name="Sun Q."/>
            <person name="Zhou Y."/>
        </authorList>
    </citation>
    <scope>NUCLEOTIDE SEQUENCE</scope>
    <source>
        <strain evidence="2">CGMCC 1.15725</strain>
    </source>
</reference>
<keyword evidence="1" id="KW-1133">Transmembrane helix</keyword>
<name>A0A8J3E5R2_9PROT</name>
<feature type="transmembrane region" description="Helical" evidence="1">
    <location>
        <begin position="28"/>
        <end position="56"/>
    </location>
</feature>
<gene>
    <name evidence="2" type="ORF">GCM10011611_50360</name>
</gene>
<dbReference type="AlphaFoldDB" id="A0A8J3E5R2"/>
<organism evidence="2 3">
    <name type="scientific">Aliidongia dinghuensis</name>
    <dbReference type="NCBI Taxonomy" id="1867774"/>
    <lineage>
        <taxon>Bacteria</taxon>
        <taxon>Pseudomonadati</taxon>
        <taxon>Pseudomonadota</taxon>
        <taxon>Alphaproteobacteria</taxon>
        <taxon>Rhodospirillales</taxon>
        <taxon>Dongiaceae</taxon>
        <taxon>Aliidongia</taxon>
    </lineage>
</organism>
<protein>
    <submittedName>
        <fullName evidence="2">Uncharacterized protein</fullName>
    </submittedName>
</protein>
<dbReference type="EMBL" id="BMJQ01000015">
    <property type="protein sequence ID" value="GGF37887.1"/>
    <property type="molecule type" value="Genomic_DNA"/>
</dbReference>
<reference evidence="2" key="1">
    <citation type="journal article" date="2014" name="Int. J. Syst. Evol. Microbiol.">
        <title>Complete genome sequence of Corynebacterium casei LMG S-19264T (=DSM 44701T), isolated from a smear-ripened cheese.</title>
        <authorList>
            <consortium name="US DOE Joint Genome Institute (JGI-PGF)"/>
            <person name="Walter F."/>
            <person name="Albersmeier A."/>
            <person name="Kalinowski J."/>
            <person name="Ruckert C."/>
        </authorList>
    </citation>
    <scope>NUCLEOTIDE SEQUENCE</scope>
    <source>
        <strain evidence="2">CGMCC 1.15725</strain>
    </source>
</reference>
<keyword evidence="1" id="KW-0472">Membrane</keyword>
<evidence type="ECO:0000313" key="2">
    <source>
        <dbReference type="EMBL" id="GGF37887.1"/>
    </source>
</evidence>
<proteinExistence type="predicted"/>
<comment type="caution">
    <text evidence="2">The sequence shown here is derived from an EMBL/GenBank/DDBJ whole genome shotgun (WGS) entry which is preliminary data.</text>
</comment>
<keyword evidence="1" id="KW-0812">Transmembrane</keyword>
<keyword evidence="3" id="KW-1185">Reference proteome</keyword>